<accession>A0A7K3WSE2</accession>
<evidence type="ECO:0000256" key="1">
    <source>
        <dbReference type="SAM" id="SignalP"/>
    </source>
</evidence>
<organism evidence="2 3">
    <name type="scientific">Cryomorpha ignava</name>
    <dbReference type="NCBI Taxonomy" id="101383"/>
    <lineage>
        <taxon>Bacteria</taxon>
        <taxon>Pseudomonadati</taxon>
        <taxon>Bacteroidota</taxon>
        <taxon>Flavobacteriia</taxon>
        <taxon>Flavobacteriales</taxon>
        <taxon>Cryomorphaceae</taxon>
        <taxon>Cryomorpha</taxon>
    </lineage>
</organism>
<protein>
    <recommendedName>
        <fullName evidence="4">Outer membrane protein beta-barrel domain-containing protein</fullName>
    </recommendedName>
</protein>
<keyword evidence="1" id="KW-0732">Signal</keyword>
<evidence type="ECO:0008006" key="4">
    <source>
        <dbReference type="Google" id="ProtNLM"/>
    </source>
</evidence>
<feature type="signal peptide" evidence="1">
    <location>
        <begin position="1"/>
        <end position="20"/>
    </location>
</feature>
<dbReference type="EMBL" id="JAAGVY010000029">
    <property type="protein sequence ID" value="NEN24610.1"/>
    <property type="molecule type" value="Genomic_DNA"/>
</dbReference>
<gene>
    <name evidence="2" type="ORF">G3O08_13965</name>
</gene>
<dbReference type="Proteomes" id="UP000486602">
    <property type="component" value="Unassembled WGS sequence"/>
</dbReference>
<reference evidence="2 3" key="1">
    <citation type="submission" date="2020-02" db="EMBL/GenBank/DDBJ databases">
        <title>Out from the shadows clarifying the taxonomy of the family Cryomorphaceae and related taxa by utilizing the GTDB taxonomic framework.</title>
        <authorList>
            <person name="Bowman J.P."/>
        </authorList>
    </citation>
    <scope>NUCLEOTIDE SEQUENCE [LARGE SCALE GENOMIC DNA]</scope>
    <source>
        <strain evidence="2 3">QSSC 1-22</strain>
    </source>
</reference>
<dbReference type="AlphaFoldDB" id="A0A7K3WSE2"/>
<name>A0A7K3WSE2_9FLAO</name>
<evidence type="ECO:0000313" key="2">
    <source>
        <dbReference type="EMBL" id="NEN24610.1"/>
    </source>
</evidence>
<proteinExistence type="predicted"/>
<sequence length="228" mass="24163">MKKVLIIAAAALFIGSAANAQDVMKQTGGEQNLEVLFAPLGGSPIGINGIKYRKFTSATTAIRATVFLGFNSTTDKTLGGGTDFEDELKTVNTSFDLSIRPGIEKHFLGTDRLSPYYGAEALIGFGTESTKDDQVYGAENEIETVKLSSQGMLTLGVNGIAGVDFYFADNIYLGAELGFGIQYEIQMEEKVESLNTSNGDINSGEVPGGSSFNVGPNVVGAIRLGFLF</sequence>
<comment type="caution">
    <text evidence="2">The sequence shown here is derived from an EMBL/GenBank/DDBJ whole genome shotgun (WGS) entry which is preliminary data.</text>
</comment>
<feature type="chain" id="PRO_5029789930" description="Outer membrane protein beta-barrel domain-containing protein" evidence="1">
    <location>
        <begin position="21"/>
        <end position="228"/>
    </location>
</feature>
<keyword evidence="3" id="KW-1185">Reference proteome</keyword>
<dbReference type="RefSeq" id="WP_163286004.1">
    <property type="nucleotide sequence ID" value="NZ_JAAGVY010000029.1"/>
</dbReference>
<dbReference type="Gene3D" id="2.40.160.20">
    <property type="match status" value="1"/>
</dbReference>
<evidence type="ECO:0000313" key="3">
    <source>
        <dbReference type="Proteomes" id="UP000486602"/>
    </source>
</evidence>